<dbReference type="Proteomes" id="UP001567537">
    <property type="component" value="Unassembled WGS sequence"/>
</dbReference>
<gene>
    <name evidence="1" type="ORF">KYY02_31185</name>
</gene>
<name>A0ABV4JAU7_9ACTN</name>
<dbReference type="RefSeq" id="WP_371244188.1">
    <property type="nucleotide sequence ID" value="NZ_JAHWZY010000059.1"/>
</dbReference>
<keyword evidence="2" id="KW-1185">Reference proteome</keyword>
<comment type="caution">
    <text evidence="1">The sequence shown here is derived from an EMBL/GenBank/DDBJ whole genome shotgun (WGS) entry which is preliminary data.</text>
</comment>
<evidence type="ECO:0000313" key="1">
    <source>
        <dbReference type="EMBL" id="MEZ3182963.1"/>
    </source>
</evidence>
<accession>A0ABV4JAU7</accession>
<proteinExistence type="predicted"/>
<protein>
    <submittedName>
        <fullName evidence="1">Uncharacterized protein</fullName>
    </submittedName>
</protein>
<organism evidence="1 2">
    <name type="scientific">Streptomyces pimonensis</name>
    <dbReference type="NCBI Taxonomy" id="2860288"/>
    <lineage>
        <taxon>Bacteria</taxon>
        <taxon>Bacillati</taxon>
        <taxon>Actinomycetota</taxon>
        <taxon>Actinomycetes</taxon>
        <taxon>Kitasatosporales</taxon>
        <taxon>Streptomycetaceae</taxon>
        <taxon>Streptomyces</taxon>
    </lineage>
</organism>
<sequence length="80" mass="8895">MSSSLHRRVDRLLRERRARSGARVDLRAEERHGTRLWGDAGGPRCYRRTTEEGSELTTVDADGAPGTTYVLVGLDLEALV</sequence>
<dbReference type="EMBL" id="JAHWZY010000059">
    <property type="protein sequence ID" value="MEZ3182963.1"/>
    <property type="molecule type" value="Genomic_DNA"/>
</dbReference>
<reference evidence="1 2" key="1">
    <citation type="journal article" date="2021" name="Res Sq">
        <title>Streptomyces Pimoensis sp. nov., Isolated From the Taklimakan Desert in Xinjiang, China.</title>
        <authorList>
            <person name="Zhang P."/>
            <person name="Luo X."/>
            <person name="Luo X."/>
            <person name="Liu Z."/>
            <person name="Xia Z."/>
            <person name="Wan C."/>
            <person name="zhang L."/>
        </authorList>
    </citation>
    <scope>NUCLEOTIDE SEQUENCE [LARGE SCALE GENOMIC DNA]</scope>
    <source>
        <strain evidence="1 2">TRM75549</strain>
    </source>
</reference>
<evidence type="ECO:0000313" key="2">
    <source>
        <dbReference type="Proteomes" id="UP001567537"/>
    </source>
</evidence>